<evidence type="ECO:0000313" key="2">
    <source>
        <dbReference type="EMBL" id="KIM99759.1"/>
    </source>
</evidence>
<dbReference type="InterPro" id="IPR010730">
    <property type="entry name" value="HET"/>
</dbReference>
<dbReference type="EMBL" id="KN832878">
    <property type="protein sequence ID" value="KIM99759.1"/>
    <property type="molecule type" value="Genomic_DNA"/>
</dbReference>
<dbReference type="OrthoDB" id="3562689at2759"/>
<sequence>MMSTLSSLRIEPSNENVAACPICLNNTKGKREIKFEEQYEDLCERCSFVKDIGDQSVVIGLLERTGDRQDTRWEENDSDQSVKGNRWSSFIWMTWNDYRGEPGTMFELFCLPDSPKPFSDFPVKNLPETTASSGNLAKVQEWLNLCHGSHKLCQPRAPSLLPKRVLDVSLPQVRLYESHNEVERYVCLSHRWGNIIPACITTSTSIETNRYCIDWDAFPATFQDAIHFTRRLGLKYIWIDSVCIIQDDAQDWREQSALMANIYENAYVTLCATTSSGDDSGCYSTTPLLWQPQKVRIRKRDGIEYNVYIRRGIYDQHIPPWANARAEVFAGHFPLMTRGWCYQERLLSQCLVHFGLGELMWECAELSDCACSQGELGKRSPYMASRSEKRHHKEALYASDPALIEKYWDDVIHEFSDLSLTYEKDKLPALSGVAKVLLNIRPGDEYLAGLWKKTIVADLSWSVMNGEGRRPSSYRSPSWSWAAIDGVIYQNKDGNKEVDVCNYPRCVDVTVTPDGPDLTGQVSSGHIILDASIISTQLEYNPDDMAGPDKWQLAAFGLKAEFYADCKSDLEDGSFKIGDDLLCLRLANSLWDYDICLVLKQIGVDGTLPLCKRVGQVSCKREQLQQYWFPPRKENTLTLKSHPDSTRSVTSALNDCKVKIWDACSDERLQRLGNGRVLCDISFGTTSSYLHTGASAIDISASSVSNIIATLGRPFILEESQDNAQWQP</sequence>
<protein>
    <recommendedName>
        <fullName evidence="1">Heterokaryon incompatibility domain-containing protein</fullName>
    </recommendedName>
</protein>
<accession>A0A0C3H919</accession>
<dbReference type="PANTHER" id="PTHR33112">
    <property type="entry name" value="DOMAIN PROTEIN, PUTATIVE-RELATED"/>
    <property type="match status" value="1"/>
</dbReference>
<dbReference type="PANTHER" id="PTHR33112:SF9">
    <property type="entry name" value="HETEROKARYON INCOMPATIBILITY DOMAIN-CONTAINING PROTEIN"/>
    <property type="match status" value="1"/>
</dbReference>
<reference evidence="3" key="2">
    <citation type="submission" date="2015-01" db="EMBL/GenBank/DDBJ databases">
        <title>Evolutionary Origins and Diversification of the Mycorrhizal Mutualists.</title>
        <authorList>
            <consortium name="DOE Joint Genome Institute"/>
            <consortium name="Mycorrhizal Genomics Consortium"/>
            <person name="Kohler A."/>
            <person name="Kuo A."/>
            <person name="Nagy L.G."/>
            <person name="Floudas D."/>
            <person name="Copeland A."/>
            <person name="Barry K.W."/>
            <person name="Cichocki N."/>
            <person name="Veneault-Fourrey C."/>
            <person name="LaButti K."/>
            <person name="Lindquist E.A."/>
            <person name="Lipzen A."/>
            <person name="Lundell T."/>
            <person name="Morin E."/>
            <person name="Murat C."/>
            <person name="Riley R."/>
            <person name="Ohm R."/>
            <person name="Sun H."/>
            <person name="Tunlid A."/>
            <person name="Henrissat B."/>
            <person name="Grigoriev I.V."/>
            <person name="Hibbett D.S."/>
            <person name="Martin F."/>
        </authorList>
    </citation>
    <scope>NUCLEOTIDE SEQUENCE [LARGE SCALE GENOMIC DNA]</scope>
    <source>
        <strain evidence="3">Zn</strain>
    </source>
</reference>
<dbReference type="Proteomes" id="UP000054321">
    <property type="component" value="Unassembled WGS sequence"/>
</dbReference>
<proteinExistence type="predicted"/>
<evidence type="ECO:0000259" key="1">
    <source>
        <dbReference type="Pfam" id="PF06985"/>
    </source>
</evidence>
<organism evidence="2 3">
    <name type="scientific">Oidiodendron maius (strain Zn)</name>
    <dbReference type="NCBI Taxonomy" id="913774"/>
    <lineage>
        <taxon>Eukaryota</taxon>
        <taxon>Fungi</taxon>
        <taxon>Dikarya</taxon>
        <taxon>Ascomycota</taxon>
        <taxon>Pezizomycotina</taxon>
        <taxon>Leotiomycetes</taxon>
        <taxon>Leotiomycetes incertae sedis</taxon>
        <taxon>Myxotrichaceae</taxon>
        <taxon>Oidiodendron</taxon>
    </lineage>
</organism>
<keyword evidence="3" id="KW-1185">Reference proteome</keyword>
<dbReference type="Pfam" id="PF06985">
    <property type="entry name" value="HET"/>
    <property type="match status" value="1"/>
</dbReference>
<dbReference type="AlphaFoldDB" id="A0A0C3H919"/>
<gene>
    <name evidence="2" type="ORF">OIDMADRAFT_146357</name>
</gene>
<evidence type="ECO:0000313" key="3">
    <source>
        <dbReference type="Proteomes" id="UP000054321"/>
    </source>
</evidence>
<feature type="domain" description="Heterokaryon incompatibility" evidence="1">
    <location>
        <begin position="185"/>
        <end position="344"/>
    </location>
</feature>
<dbReference type="HOGENOM" id="CLU_002639_3_1_1"/>
<name>A0A0C3H919_OIDMZ</name>
<reference evidence="2 3" key="1">
    <citation type="submission" date="2014-04" db="EMBL/GenBank/DDBJ databases">
        <authorList>
            <consortium name="DOE Joint Genome Institute"/>
            <person name="Kuo A."/>
            <person name="Martino E."/>
            <person name="Perotto S."/>
            <person name="Kohler A."/>
            <person name="Nagy L.G."/>
            <person name="Floudas D."/>
            <person name="Copeland A."/>
            <person name="Barry K.W."/>
            <person name="Cichocki N."/>
            <person name="Veneault-Fourrey C."/>
            <person name="LaButti K."/>
            <person name="Lindquist E.A."/>
            <person name="Lipzen A."/>
            <person name="Lundell T."/>
            <person name="Morin E."/>
            <person name="Murat C."/>
            <person name="Sun H."/>
            <person name="Tunlid A."/>
            <person name="Henrissat B."/>
            <person name="Grigoriev I.V."/>
            <person name="Hibbett D.S."/>
            <person name="Martin F."/>
            <person name="Nordberg H.P."/>
            <person name="Cantor M.N."/>
            <person name="Hua S.X."/>
        </authorList>
    </citation>
    <scope>NUCLEOTIDE SEQUENCE [LARGE SCALE GENOMIC DNA]</scope>
    <source>
        <strain evidence="2 3">Zn</strain>
    </source>
</reference>
<dbReference type="InParanoid" id="A0A0C3H919"/>